<comment type="subcellular location">
    <subcellularLocation>
        <location evidence="5">Endomembrane system</location>
        <topology evidence="5">Single-pass membrane protein</topology>
    </subcellularLocation>
    <subcellularLocation>
        <location evidence="1">Membrane</location>
        <topology evidence="1">Single-pass type II membrane protein</topology>
    </subcellularLocation>
</comment>
<dbReference type="GO" id="GO:0005768">
    <property type="term" value="C:endosome"/>
    <property type="evidence" value="ECO:0007669"/>
    <property type="project" value="TreeGrafter"/>
</dbReference>
<gene>
    <name evidence="7" type="ORF">Taro_007284</name>
</gene>
<evidence type="ECO:0000256" key="1">
    <source>
        <dbReference type="ARBA" id="ARBA00004606"/>
    </source>
</evidence>
<dbReference type="GO" id="GO:0008168">
    <property type="term" value="F:methyltransferase activity"/>
    <property type="evidence" value="ECO:0007669"/>
    <property type="project" value="UniProtKB-KW"/>
</dbReference>
<dbReference type="Gene3D" id="3.40.50.150">
    <property type="entry name" value="Vaccinia Virus protein VP39"/>
    <property type="match status" value="1"/>
</dbReference>
<dbReference type="SUPFAM" id="SSF53335">
    <property type="entry name" value="S-adenosyl-L-methionine-dependent methyltransferases"/>
    <property type="match status" value="2"/>
</dbReference>
<protein>
    <recommendedName>
        <fullName evidence="9">Methyltransferase</fullName>
    </recommendedName>
</protein>
<evidence type="ECO:0000256" key="5">
    <source>
        <dbReference type="ARBA" id="ARBA00037847"/>
    </source>
</evidence>
<sequence length="1011" mass="113782">MASVRHLLPTERRYRLLAGAALLLLALSLILLTTFTNSVAARLFSSYYYPSPTADLRRSLPTPDASPARDPPPITPPPSPEATWQGGEEAAEGDGPQRLDGKDGGGGGGDQLQDWQGEEVAGVGEQEEQVWELCRGPGAIGTGDYIPCLDNMKAIKALPSRRHMEHRERHCPKPSPRCLVRLPGGYKVPVTWPSSRDMIWFDNVPHPKLVEYKKDQNWVQRSGDFLVFPGGGTQFKEGVTSYIQFIEEVEIPEADARWRSHTRAVPPMRRLRERLRTSSHHSCSCSCPALSPSPALGENPGEFLERFQNSDTQRRTGGSEGQAPDSDGAVEGFPKRSSSSKQTMHTIEWGTRIRVILDVGCGVASFGGSLLDKGVITMSVAPKDEHEAQIQFALERGIPAMLSVIGTQRLTYPDNSYDLIHCARCRVHWDADGGKPLMELNRILRPGGFFVWSATPVYRDNARDTGIWEGQYPIFHFLDALIFNRGIGEWFDAMVALIESICWKTVVKSTDAAGIGLVIYQKPISNDCYIGRKGNNPPLCDQKNKQKISWYVPLDGCIPVLQASREGKEDNWPKPWPERLNSEPFISSVDTNFVYTEKNFYEDMKHWSNLVTNIYLHDLAINWSSIRNVLDMNAGFGGFAAALIDLPLWVMNTVPVNGPDTLSIVFDRGLIGTYHDWCESFNTYPRTYDLLHGSYLFGNLTQRCPNVEVVAEMDRILRPGGWVLIQDTIEIIKNMHSLFRSLRWDTTIHDQQFLVVHFSFHLLVSVVNNVSNDFTWTKRWRWKTVVTLPADHLDLELVLPQANVPLLGKLDLVEVACMEKAMASRGRHGVPAREGEQRREERVEPRREDQDEQQAPVPQGPVLPPPPPVDYGVFMQGLVQAMQTQAHTQAALQAQLEAQQAQAQVPVPQAQDHGGPSIMERFKRMLPPSFKGESDALFAESWLREIEKIFRAIRPSLRTRLVAFDHCTLDEALSVACRQEREMEQYLEEKKASQKRHAAPFQRQEKKKAAH</sequence>
<feature type="compositionally biased region" description="Basic and acidic residues" evidence="6">
    <location>
        <begin position="831"/>
        <end position="849"/>
    </location>
</feature>
<dbReference type="PANTHER" id="PTHR10108">
    <property type="entry name" value="SAM-DEPENDENT METHYLTRANSFERASE"/>
    <property type="match status" value="1"/>
</dbReference>
<evidence type="ECO:0000256" key="4">
    <source>
        <dbReference type="ARBA" id="ARBA00022968"/>
    </source>
</evidence>
<accession>A0A843TYH5</accession>
<evidence type="ECO:0000256" key="6">
    <source>
        <dbReference type="SAM" id="MobiDB-lite"/>
    </source>
</evidence>
<dbReference type="Pfam" id="PF03141">
    <property type="entry name" value="Methyltransf_29"/>
    <property type="match status" value="2"/>
</dbReference>
<keyword evidence="4" id="KW-0812">Transmembrane</keyword>
<keyword evidence="3" id="KW-0808">Transferase</keyword>
<dbReference type="EMBL" id="NMUH01000227">
    <property type="protein sequence ID" value="MQL74907.1"/>
    <property type="molecule type" value="Genomic_DNA"/>
</dbReference>
<dbReference type="GO" id="GO:0016020">
    <property type="term" value="C:membrane"/>
    <property type="evidence" value="ECO:0007669"/>
    <property type="project" value="UniProtKB-SubCell"/>
</dbReference>
<feature type="region of interest" description="Disordered" evidence="6">
    <location>
        <begin position="58"/>
        <end position="114"/>
    </location>
</feature>
<keyword evidence="4" id="KW-0735">Signal-anchor</keyword>
<dbReference type="PANTHER" id="PTHR10108:SF887">
    <property type="entry name" value="METHYLTRANSFERASE PMT22-RELATED"/>
    <property type="match status" value="1"/>
</dbReference>
<feature type="region of interest" description="Disordered" evidence="6">
    <location>
        <begin position="311"/>
        <end position="344"/>
    </location>
</feature>
<comment type="similarity">
    <text evidence="2">Belongs to the methyltransferase superfamily.</text>
</comment>
<keyword evidence="8" id="KW-1185">Reference proteome</keyword>
<dbReference type="OrthoDB" id="2013972at2759"/>
<feature type="compositionally biased region" description="Pro residues" evidence="6">
    <location>
        <begin position="69"/>
        <end position="80"/>
    </location>
</feature>
<feature type="region of interest" description="Disordered" evidence="6">
    <location>
        <begin position="824"/>
        <end position="864"/>
    </location>
</feature>
<evidence type="ECO:0000256" key="3">
    <source>
        <dbReference type="ARBA" id="ARBA00022603"/>
    </source>
</evidence>
<organism evidence="7 8">
    <name type="scientific">Colocasia esculenta</name>
    <name type="common">Wild taro</name>
    <name type="synonym">Arum esculentum</name>
    <dbReference type="NCBI Taxonomy" id="4460"/>
    <lineage>
        <taxon>Eukaryota</taxon>
        <taxon>Viridiplantae</taxon>
        <taxon>Streptophyta</taxon>
        <taxon>Embryophyta</taxon>
        <taxon>Tracheophyta</taxon>
        <taxon>Spermatophyta</taxon>
        <taxon>Magnoliopsida</taxon>
        <taxon>Liliopsida</taxon>
        <taxon>Araceae</taxon>
        <taxon>Aroideae</taxon>
        <taxon>Colocasieae</taxon>
        <taxon>Colocasia</taxon>
    </lineage>
</organism>
<comment type="caution">
    <text evidence="7">The sequence shown here is derived from an EMBL/GenBank/DDBJ whole genome shotgun (WGS) entry which is preliminary data.</text>
</comment>
<dbReference type="GO" id="GO:0005802">
    <property type="term" value="C:trans-Golgi network"/>
    <property type="evidence" value="ECO:0007669"/>
    <property type="project" value="TreeGrafter"/>
</dbReference>
<dbReference type="AlphaFoldDB" id="A0A843TYH5"/>
<dbReference type="GO" id="GO:0032259">
    <property type="term" value="P:methylation"/>
    <property type="evidence" value="ECO:0007669"/>
    <property type="project" value="UniProtKB-KW"/>
</dbReference>
<evidence type="ECO:0000313" key="8">
    <source>
        <dbReference type="Proteomes" id="UP000652761"/>
    </source>
</evidence>
<dbReference type="InterPro" id="IPR004159">
    <property type="entry name" value="Put_SAM_MeTrfase"/>
</dbReference>
<evidence type="ECO:0008006" key="9">
    <source>
        <dbReference type="Google" id="ProtNLM"/>
    </source>
</evidence>
<keyword evidence="3" id="KW-0489">Methyltransferase</keyword>
<evidence type="ECO:0000313" key="7">
    <source>
        <dbReference type="EMBL" id="MQL74907.1"/>
    </source>
</evidence>
<dbReference type="Proteomes" id="UP000652761">
    <property type="component" value="Unassembled WGS sequence"/>
</dbReference>
<reference evidence="7" key="1">
    <citation type="submission" date="2017-07" db="EMBL/GenBank/DDBJ databases">
        <title>Taro Niue Genome Assembly and Annotation.</title>
        <authorList>
            <person name="Atibalentja N."/>
            <person name="Keating K."/>
            <person name="Fields C.J."/>
        </authorList>
    </citation>
    <scope>NUCLEOTIDE SEQUENCE</scope>
    <source>
        <strain evidence="7">Niue_2</strain>
        <tissue evidence="7">Leaf</tissue>
    </source>
</reference>
<dbReference type="InterPro" id="IPR029063">
    <property type="entry name" value="SAM-dependent_MTases_sf"/>
</dbReference>
<feature type="region of interest" description="Disordered" evidence="6">
    <location>
        <begin position="986"/>
        <end position="1011"/>
    </location>
</feature>
<dbReference type="CDD" id="cd02440">
    <property type="entry name" value="AdoMet_MTases"/>
    <property type="match status" value="1"/>
</dbReference>
<name>A0A843TYH5_COLES</name>
<proteinExistence type="inferred from homology"/>
<evidence type="ECO:0000256" key="2">
    <source>
        <dbReference type="ARBA" id="ARBA00008361"/>
    </source>
</evidence>